<name>A0A5B6X2R8_9ROSI</name>
<sequence>MGVHNDGFCNLVTIIFKQEKFCMGDNRLVYQLNSLYFNVLRAYVIDFELGWERYLPLAKFIYDNSFQSSIKMAPYKALYGR</sequence>
<dbReference type="GO" id="GO:0008233">
    <property type="term" value="F:peptidase activity"/>
    <property type="evidence" value="ECO:0007669"/>
    <property type="project" value="UniProtKB-KW"/>
</dbReference>
<proteinExistence type="predicted"/>
<reference evidence="1" key="1">
    <citation type="submission" date="2019-08" db="EMBL/GenBank/DDBJ databases">
        <authorList>
            <person name="Liu F."/>
        </authorList>
    </citation>
    <scope>NUCLEOTIDE SEQUENCE [LARGE SCALE GENOMIC DNA]</scope>
    <source>
        <strain evidence="1">PA1801</strain>
        <tissue evidence="1">Leaf</tissue>
    </source>
</reference>
<protein>
    <submittedName>
        <fullName evidence="1">Gag protease polyprotein</fullName>
    </submittedName>
</protein>
<dbReference type="OrthoDB" id="999727at2759"/>
<dbReference type="GO" id="GO:0003676">
    <property type="term" value="F:nucleic acid binding"/>
    <property type="evidence" value="ECO:0007669"/>
    <property type="project" value="InterPro"/>
</dbReference>
<dbReference type="Gene3D" id="3.30.420.10">
    <property type="entry name" value="Ribonuclease H-like superfamily/Ribonuclease H"/>
    <property type="match status" value="1"/>
</dbReference>
<evidence type="ECO:0000313" key="2">
    <source>
        <dbReference type="Proteomes" id="UP000325315"/>
    </source>
</evidence>
<keyword evidence="2" id="KW-1185">Reference proteome</keyword>
<keyword evidence="1" id="KW-0378">Hydrolase</keyword>
<keyword evidence="1" id="KW-0645">Protease</keyword>
<accession>A0A5B6X2R8</accession>
<organism evidence="1 2">
    <name type="scientific">Gossypium australe</name>
    <dbReference type="NCBI Taxonomy" id="47621"/>
    <lineage>
        <taxon>Eukaryota</taxon>
        <taxon>Viridiplantae</taxon>
        <taxon>Streptophyta</taxon>
        <taxon>Embryophyta</taxon>
        <taxon>Tracheophyta</taxon>
        <taxon>Spermatophyta</taxon>
        <taxon>Magnoliopsida</taxon>
        <taxon>eudicotyledons</taxon>
        <taxon>Gunneridae</taxon>
        <taxon>Pentapetalae</taxon>
        <taxon>rosids</taxon>
        <taxon>malvids</taxon>
        <taxon>Malvales</taxon>
        <taxon>Malvaceae</taxon>
        <taxon>Malvoideae</taxon>
        <taxon>Gossypium</taxon>
    </lineage>
</organism>
<dbReference type="AlphaFoldDB" id="A0A5B6X2R8"/>
<gene>
    <name evidence="1" type="ORF">EPI10_031913</name>
</gene>
<evidence type="ECO:0000313" key="1">
    <source>
        <dbReference type="EMBL" id="KAA3488138.1"/>
    </source>
</evidence>
<dbReference type="InterPro" id="IPR036397">
    <property type="entry name" value="RNaseH_sf"/>
</dbReference>
<dbReference type="EMBL" id="SMMG02000001">
    <property type="protein sequence ID" value="KAA3488138.1"/>
    <property type="molecule type" value="Genomic_DNA"/>
</dbReference>
<dbReference type="GO" id="GO:0006508">
    <property type="term" value="P:proteolysis"/>
    <property type="evidence" value="ECO:0007669"/>
    <property type="project" value="UniProtKB-KW"/>
</dbReference>
<dbReference type="Proteomes" id="UP000325315">
    <property type="component" value="Unassembled WGS sequence"/>
</dbReference>
<comment type="caution">
    <text evidence="1">The sequence shown here is derived from an EMBL/GenBank/DDBJ whole genome shotgun (WGS) entry which is preliminary data.</text>
</comment>